<dbReference type="EMBL" id="VSSQ01064598">
    <property type="protein sequence ID" value="MPN17461.1"/>
    <property type="molecule type" value="Genomic_DNA"/>
</dbReference>
<sequence length="100" mass="11406">MGQFLKKLIENFELLIDINAKSLKASLTGLFDFLIAGRFWQKHQSLGNNLPKFSGRIDFCSAFSGCHDRAGNDFSMRFIGIFHEQFSELIYPQVAQALRC</sequence>
<accession>A0A645FSN6</accession>
<evidence type="ECO:0000313" key="1">
    <source>
        <dbReference type="EMBL" id="MPN17461.1"/>
    </source>
</evidence>
<organism evidence="1">
    <name type="scientific">bioreactor metagenome</name>
    <dbReference type="NCBI Taxonomy" id="1076179"/>
    <lineage>
        <taxon>unclassified sequences</taxon>
        <taxon>metagenomes</taxon>
        <taxon>ecological metagenomes</taxon>
    </lineage>
</organism>
<name>A0A645FSN6_9ZZZZ</name>
<dbReference type="AlphaFoldDB" id="A0A645FSN6"/>
<reference evidence="1" key="1">
    <citation type="submission" date="2019-08" db="EMBL/GenBank/DDBJ databases">
        <authorList>
            <person name="Kucharzyk K."/>
            <person name="Murdoch R.W."/>
            <person name="Higgins S."/>
            <person name="Loffler F."/>
        </authorList>
    </citation>
    <scope>NUCLEOTIDE SEQUENCE</scope>
</reference>
<gene>
    <name evidence="1" type="ORF">SDC9_164814</name>
</gene>
<protein>
    <submittedName>
        <fullName evidence="1">Uncharacterized protein</fullName>
    </submittedName>
</protein>
<comment type="caution">
    <text evidence="1">The sequence shown here is derived from an EMBL/GenBank/DDBJ whole genome shotgun (WGS) entry which is preliminary data.</text>
</comment>
<proteinExistence type="predicted"/>